<dbReference type="RefSeq" id="WP_132168074.1">
    <property type="nucleotide sequence ID" value="NZ_SMKX01000038.1"/>
</dbReference>
<protein>
    <recommendedName>
        <fullName evidence="2">DUF222 domain-containing protein</fullName>
    </recommendedName>
</protein>
<reference evidence="3 4" key="1">
    <citation type="submission" date="2019-03" db="EMBL/GenBank/DDBJ databases">
        <title>Draft genome sequences of novel Actinobacteria.</title>
        <authorList>
            <person name="Sahin N."/>
            <person name="Ay H."/>
            <person name="Saygin H."/>
        </authorList>
    </citation>
    <scope>NUCLEOTIDE SEQUENCE [LARGE SCALE GENOMIC DNA]</scope>
    <source>
        <strain evidence="3 4">JCM 13523</strain>
    </source>
</reference>
<gene>
    <name evidence="3" type="ORF">E1263_15850</name>
</gene>
<evidence type="ECO:0000313" key="3">
    <source>
        <dbReference type="EMBL" id="TDD59248.1"/>
    </source>
</evidence>
<keyword evidence="4" id="KW-1185">Reference proteome</keyword>
<accession>A0A4R4ZKF5</accession>
<proteinExistence type="predicted"/>
<evidence type="ECO:0000256" key="1">
    <source>
        <dbReference type="SAM" id="MobiDB-lite"/>
    </source>
</evidence>
<dbReference type="EMBL" id="SMKX01000038">
    <property type="protein sequence ID" value="TDD59248.1"/>
    <property type="molecule type" value="Genomic_DNA"/>
</dbReference>
<dbReference type="OrthoDB" id="3261064at2"/>
<feature type="domain" description="DUF222" evidence="2">
    <location>
        <begin position="88"/>
        <end position="260"/>
    </location>
</feature>
<organism evidence="3 4">
    <name type="scientific">Kribbella antibiotica</name>
    <dbReference type="NCBI Taxonomy" id="190195"/>
    <lineage>
        <taxon>Bacteria</taxon>
        <taxon>Bacillati</taxon>
        <taxon>Actinomycetota</taxon>
        <taxon>Actinomycetes</taxon>
        <taxon>Propionibacteriales</taxon>
        <taxon>Kribbellaceae</taxon>
        <taxon>Kribbella</taxon>
    </lineage>
</organism>
<feature type="region of interest" description="Disordered" evidence="1">
    <location>
        <begin position="258"/>
        <end position="356"/>
    </location>
</feature>
<comment type="caution">
    <text evidence="3">The sequence shown here is derived from an EMBL/GenBank/DDBJ whole genome shotgun (WGS) entry which is preliminary data.</text>
</comment>
<name>A0A4R4ZKF5_9ACTN</name>
<feature type="compositionally biased region" description="Low complexity" evidence="1">
    <location>
        <begin position="284"/>
        <end position="306"/>
    </location>
</feature>
<dbReference type="Pfam" id="PF02720">
    <property type="entry name" value="DUF222"/>
    <property type="match status" value="1"/>
</dbReference>
<sequence length="587" mass="62673">MFDDDLTSLSTTDLLESSVEQRASANRAEVRALEHAQVYADRFHPDACTPRPGLRSIEGREGTVVLGGEGCPPMAEFAIAEYAVVHGVSHQTGAKMIGDALALRHRFPLTWARVLSGEATPWKACRLVRDCVDLSAEAAAYVDGKVATLIDTITPYRLDKIVKAAKMYADPEGARAEAAAKVRERGVFIGRSDEHGTKTIYIRTSCGAASRFNATIGALGDAQQVFGDTRPVQERRADAIGIIADPVFAQELLDQARSHPQMSTPPTTTDDTKPDVPAPPTSPPGTTVPGAAAAGATPDTTAPGSAVEEWDGGCGVEEPGVDDEADRDAPHPGSSNLPDPLDHPDRRGTRLGEPFDPATCRQPDDGHAMDPEAQHALARRLAQIKQAAYARLATATGATAAGNAARPRSSGAAARPGKTEIYVHLTDHTLAAGAGAGSGDGVVRVEGIGPLLTSQLAELIGYGPYTVKPVIDLNDAISVNCYEATDRIRERIKLTHPVELFPYGTRETSRTIDLDHIDPYDPLGPPGQTSTSNLAPLSRFGHRVKTHARGWTARRIDQKTLEWRTPHGFVFHVGPTGTRRIITEPQD</sequence>
<evidence type="ECO:0000313" key="4">
    <source>
        <dbReference type="Proteomes" id="UP000295124"/>
    </source>
</evidence>
<dbReference type="AlphaFoldDB" id="A0A4R4ZKF5"/>
<evidence type="ECO:0000259" key="2">
    <source>
        <dbReference type="Pfam" id="PF02720"/>
    </source>
</evidence>
<dbReference type="InterPro" id="IPR003870">
    <property type="entry name" value="DUF222"/>
</dbReference>
<dbReference type="Proteomes" id="UP000295124">
    <property type="component" value="Unassembled WGS sequence"/>
</dbReference>
<feature type="compositionally biased region" description="Basic and acidic residues" evidence="1">
    <location>
        <begin position="340"/>
        <end position="350"/>
    </location>
</feature>